<dbReference type="AlphaFoldDB" id="A0AAQ2C9N0"/>
<name>A0AAQ2C9N0_9MICO</name>
<gene>
    <name evidence="4" type="ORF">E3O49_00835</name>
</gene>
<dbReference type="NCBIfam" id="TIGR02679">
    <property type="entry name" value="TIGR02679 family protein"/>
    <property type="match status" value="1"/>
</dbReference>
<feature type="domain" description="DUF2399" evidence="2">
    <location>
        <begin position="316"/>
        <end position="466"/>
    </location>
</feature>
<feature type="compositionally biased region" description="Basic and acidic residues" evidence="1">
    <location>
        <begin position="7"/>
        <end position="17"/>
    </location>
</feature>
<dbReference type="Pfam" id="PF09664">
    <property type="entry name" value="DUF2399"/>
    <property type="match status" value="1"/>
</dbReference>
<feature type="region of interest" description="Disordered" evidence="1">
    <location>
        <begin position="1"/>
        <end position="28"/>
    </location>
</feature>
<comment type="caution">
    <text evidence="4">The sequence shown here is derived from an EMBL/GenBank/DDBJ whole genome shotgun (WGS) entry which is preliminary data.</text>
</comment>
<sequence>MLRGSARTRDFPADPVRRQRRGSCPTVEVGRSPAHGCRRCGRGRCCSCRRGAVVSPSAEGTDRIRRLLGSPETAWLLERMRARLEQKGTLEGTVTKQGASTAERMAAGRLIGRPVRSGSSASVSLDQLDVMLRRDAWPAGLASAVVALVGPIVGPDVRRAERESWHEVSDALRLIANDRPQLSGWVENVNRSGALRRATASAAAAHEMSLQLGVLARALPVEGVPLGVLAARLFGDAHALDPKTPLGPLAVGLAAAATGQSPGTGSRWRRDAWQSCGVVVDELSSTVLALGLPGGLTSPTARALAALGEAGQPAVLTYRQLAVDDIGRAPLLVSVCENPAVIAAAADRFGASAGAVPLVCVNGQPGAAVIRLLTQLVDGGARLRYHGDFDAGGLSIARTVARSVPWTPWRFGETDYRSACASSLSTSVFSGAVGDTPWDGGLSGAMEELRLRVEEESVLADLLDDLRVD</sequence>
<dbReference type="Proteomes" id="UP000297403">
    <property type="component" value="Unassembled WGS sequence"/>
</dbReference>
<dbReference type="InterPro" id="IPR024465">
    <property type="entry name" value="DUF2399"/>
</dbReference>
<evidence type="ECO:0000313" key="4">
    <source>
        <dbReference type="EMBL" id="TFC52923.1"/>
    </source>
</evidence>
<reference evidence="4 5" key="1">
    <citation type="submission" date="2019-03" db="EMBL/GenBank/DDBJ databases">
        <title>Genomics of glacier-inhabiting Cryobacterium strains.</title>
        <authorList>
            <person name="Liu Q."/>
            <person name="Xin Y.-H."/>
        </authorList>
    </citation>
    <scope>NUCLEOTIDE SEQUENCE [LARGE SCALE GENOMIC DNA]</scope>
    <source>
        <strain evidence="5">TMT1-22</strain>
    </source>
</reference>
<dbReference type="InterPro" id="IPR024466">
    <property type="entry name" value="CHP02679_N"/>
</dbReference>
<evidence type="ECO:0000256" key="1">
    <source>
        <dbReference type="SAM" id="MobiDB-lite"/>
    </source>
</evidence>
<accession>A0AAQ2C9N0</accession>
<dbReference type="InterPro" id="IPR013495">
    <property type="entry name" value="CHP02679"/>
</dbReference>
<evidence type="ECO:0000259" key="3">
    <source>
        <dbReference type="Pfam" id="PF11796"/>
    </source>
</evidence>
<protein>
    <submittedName>
        <fullName evidence="4">TIGR02679 family protein</fullName>
    </submittedName>
</protein>
<dbReference type="EMBL" id="SOFY01000005">
    <property type="protein sequence ID" value="TFC52923.1"/>
    <property type="molecule type" value="Genomic_DNA"/>
</dbReference>
<proteinExistence type="predicted"/>
<feature type="domain" description="Conserved hypothetical protein CHP02679 N terminus" evidence="3">
    <location>
        <begin position="91"/>
        <end position="293"/>
    </location>
</feature>
<dbReference type="Pfam" id="PF11796">
    <property type="entry name" value="DUF3323"/>
    <property type="match status" value="1"/>
</dbReference>
<organism evidence="4 5">
    <name type="scientific">Cryobacterium shii</name>
    <dbReference type="NCBI Taxonomy" id="1259235"/>
    <lineage>
        <taxon>Bacteria</taxon>
        <taxon>Bacillati</taxon>
        <taxon>Actinomycetota</taxon>
        <taxon>Actinomycetes</taxon>
        <taxon>Micrococcales</taxon>
        <taxon>Microbacteriaceae</taxon>
        <taxon>Cryobacterium</taxon>
    </lineage>
</organism>
<keyword evidence="5" id="KW-1185">Reference proteome</keyword>
<evidence type="ECO:0000313" key="5">
    <source>
        <dbReference type="Proteomes" id="UP000297403"/>
    </source>
</evidence>
<evidence type="ECO:0000259" key="2">
    <source>
        <dbReference type="Pfam" id="PF09664"/>
    </source>
</evidence>